<protein>
    <submittedName>
        <fullName evidence="3">Uncharacterized protein</fullName>
    </submittedName>
</protein>
<evidence type="ECO:0000256" key="2">
    <source>
        <dbReference type="SAM" id="MobiDB-lite"/>
    </source>
</evidence>
<feature type="compositionally biased region" description="Basic and acidic residues" evidence="2">
    <location>
        <begin position="38"/>
        <end position="50"/>
    </location>
</feature>
<feature type="compositionally biased region" description="Low complexity" evidence="2">
    <location>
        <begin position="1"/>
        <end position="14"/>
    </location>
</feature>
<sequence>MVWSSSDGSEASLSGRTDPSSGAESSSEQRGNPNQFVAREDTIADVVRDEDLPDDPEAVLNRRTRPPAPDEAGVSRWQDVPELPVLPEVKGEMVTYDPEEGARLLQLAIQGAKALRKKTRAKKVKKPDPPGSTLSTSDSLRELKAHRGPSFLDRIPEDLFSVREELAARKCHWIKHFSLARIEKALRVLHGASCSTSSSSSDQRLSFLTEMQGVKMSLREKKAAEKKAREEERAIKAAFGPLTLSEATGGNEVTIDPEVVVDPAGSGADLAVTVAHPEVLEGIPIGDVAGRAPETGSTLVVGLRAGGQTKSKGKRPRREHSEDARKRSKKTHSSPRPIYKDKVASANLIASCAWPLLPAPEGLVEAERYGDTAANFLKAFSSMNTMVHSYDSAARAYEAAKEQAELARVAAEAKAAEAALAIQSAEALVVAEQDARRKMAEEHLRAQREAEAAIESLNRLLTEEKSLREAEVARATKAAKRELTEEFVEKVKATEAKLGLFDKVSERYIYFSQAKANAELIETLESGGKIEEEKEEVLKWKEEYGDAEAEYAKLGAELLGDLKVAPVSPDSVHNVLGDRPVEGVVETEVVDPVGPSFTSEAAQIPEKED</sequence>
<dbReference type="EMBL" id="JAEFBK010000009">
    <property type="protein sequence ID" value="KAG7567840.1"/>
    <property type="molecule type" value="Genomic_DNA"/>
</dbReference>
<feature type="region of interest" description="Disordered" evidence="2">
    <location>
        <begin position="1"/>
        <end position="79"/>
    </location>
</feature>
<feature type="compositionally biased region" description="Basic residues" evidence="2">
    <location>
        <begin position="116"/>
        <end position="125"/>
    </location>
</feature>
<feature type="region of interest" description="Disordered" evidence="2">
    <location>
        <begin position="299"/>
        <end position="337"/>
    </location>
</feature>
<comment type="caution">
    <text evidence="3">The sequence shown here is derived from an EMBL/GenBank/DDBJ whole genome shotgun (WGS) entry which is preliminary data.</text>
</comment>
<feature type="coiled-coil region" evidence="1">
    <location>
        <begin position="394"/>
        <end position="467"/>
    </location>
</feature>
<proteinExistence type="predicted"/>
<keyword evidence="4" id="KW-1185">Reference proteome</keyword>
<feature type="compositionally biased region" description="Polar residues" evidence="2">
    <location>
        <begin position="15"/>
        <end position="35"/>
    </location>
</feature>
<accession>A0A8T2A5G9</accession>
<dbReference type="AlphaFoldDB" id="A0A8T2A5G9"/>
<evidence type="ECO:0000256" key="1">
    <source>
        <dbReference type="SAM" id="Coils"/>
    </source>
</evidence>
<feature type="region of interest" description="Disordered" evidence="2">
    <location>
        <begin position="116"/>
        <end position="140"/>
    </location>
</feature>
<keyword evidence="1" id="KW-0175">Coiled coil</keyword>
<evidence type="ECO:0000313" key="3">
    <source>
        <dbReference type="EMBL" id="KAG7567840.1"/>
    </source>
</evidence>
<evidence type="ECO:0000313" key="4">
    <source>
        <dbReference type="Proteomes" id="UP000694240"/>
    </source>
</evidence>
<reference evidence="3 4" key="1">
    <citation type="submission" date="2020-12" db="EMBL/GenBank/DDBJ databases">
        <title>Concerted genomic and epigenomic changes stabilize Arabidopsis allopolyploids.</title>
        <authorList>
            <person name="Chen Z."/>
        </authorList>
    </citation>
    <scope>NUCLEOTIDE SEQUENCE [LARGE SCALE GENOMIC DNA]</scope>
    <source>
        <strain evidence="3">Allo738</strain>
        <tissue evidence="3">Leaf</tissue>
    </source>
</reference>
<name>A0A8T2A5G9_9BRAS</name>
<organism evidence="3 4">
    <name type="scientific">Arabidopsis thaliana x Arabidopsis arenosa</name>
    <dbReference type="NCBI Taxonomy" id="1240361"/>
    <lineage>
        <taxon>Eukaryota</taxon>
        <taxon>Viridiplantae</taxon>
        <taxon>Streptophyta</taxon>
        <taxon>Embryophyta</taxon>
        <taxon>Tracheophyta</taxon>
        <taxon>Spermatophyta</taxon>
        <taxon>Magnoliopsida</taxon>
        <taxon>eudicotyledons</taxon>
        <taxon>Gunneridae</taxon>
        <taxon>Pentapetalae</taxon>
        <taxon>rosids</taxon>
        <taxon>malvids</taxon>
        <taxon>Brassicales</taxon>
        <taxon>Brassicaceae</taxon>
        <taxon>Camelineae</taxon>
        <taxon>Arabidopsis</taxon>
    </lineage>
</organism>
<dbReference type="Proteomes" id="UP000694240">
    <property type="component" value="Chromosome 9"/>
</dbReference>
<gene>
    <name evidence="3" type="ORF">ISN45_Aa04g006770</name>
</gene>